<name>A0A2T7G5F6_9RHOB</name>
<feature type="domain" description="Magnesium transporter MgtE intracellular" evidence="3">
    <location>
        <begin position="122"/>
        <end position="181"/>
    </location>
</feature>
<evidence type="ECO:0000313" key="5">
    <source>
        <dbReference type="Proteomes" id="UP000244446"/>
    </source>
</evidence>
<dbReference type="Pfam" id="PF03448">
    <property type="entry name" value="MgtE_N"/>
    <property type="match status" value="1"/>
</dbReference>
<accession>A0A2T7G5F6</accession>
<keyword evidence="1" id="KW-0175">Coiled coil</keyword>
<feature type="signal peptide" evidence="2">
    <location>
        <begin position="1"/>
        <end position="31"/>
    </location>
</feature>
<keyword evidence="2" id="KW-0732">Signal</keyword>
<gene>
    <name evidence="4" type="ORF">DC366_13360</name>
</gene>
<evidence type="ECO:0000256" key="1">
    <source>
        <dbReference type="SAM" id="Coils"/>
    </source>
</evidence>
<dbReference type="OrthoDB" id="9791432at2"/>
<evidence type="ECO:0000313" key="4">
    <source>
        <dbReference type="EMBL" id="PVA09662.1"/>
    </source>
</evidence>
<keyword evidence="5" id="KW-1185">Reference proteome</keyword>
<feature type="chain" id="PRO_5015543749" description="Magnesium transporter MgtE intracellular domain-containing protein" evidence="2">
    <location>
        <begin position="32"/>
        <end position="197"/>
    </location>
</feature>
<dbReference type="Proteomes" id="UP000244446">
    <property type="component" value="Unassembled WGS sequence"/>
</dbReference>
<organism evidence="4 5">
    <name type="scientific">Pelagivirga sediminicola</name>
    <dbReference type="NCBI Taxonomy" id="2170575"/>
    <lineage>
        <taxon>Bacteria</taxon>
        <taxon>Pseudomonadati</taxon>
        <taxon>Pseudomonadota</taxon>
        <taxon>Alphaproteobacteria</taxon>
        <taxon>Rhodobacterales</taxon>
        <taxon>Paracoccaceae</taxon>
        <taxon>Pelagivirga</taxon>
    </lineage>
</organism>
<dbReference type="AlphaFoldDB" id="A0A2T7G5F6"/>
<protein>
    <recommendedName>
        <fullName evidence="3">Magnesium transporter MgtE intracellular domain-containing protein</fullName>
    </recommendedName>
</protein>
<proteinExistence type="predicted"/>
<evidence type="ECO:0000259" key="3">
    <source>
        <dbReference type="Pfam" id="PF03448"/>
    </source>
</evidence>
<evidence type="ECO:0000256" key="2">
    <source>
        <dbReference type="SAM" id="SignalP"/>
    </source>
</evidence>
<dbReference type="InterPro" id="IPR006668">
    <property type="entry name" value="Mg_transptr_MgtE_intracell_dom"/>
</dbReference>
<comment type="caution">
    <text evidence="4">The sequence shown here is derived from an EMBL/GenBank/DDBJ whole genome shotgun (WGS) entry which is preliminary data.</text>
</comment>
<sequence length="197" mass="21407">MRRAKSRRRGRSTKGALVMITGLLVSSAVLRAGNDAGQAWARGSDAADVPRAVVATAECKTDDDLHAMLKDFQEREARLEKREQAMTDRQQALSIADQQIEIKLARLEQAEKELRRTMTLADTAADGDVEKLTKVYENMKPKQAAALFEEMAPDFAAGFLGRMRPEAAAAIMAGLSPQAAHTFSVVLAGRNAGAPRK</sequence>
<feature type="coiled-coil region" evidence="1">
    <location>
        <begin position="69"/>
        <end position="120"/>
    </location>
</feature>
<dbReference type="SUPFAM" id="SSF158791">
    <property type="entry name" value="MgtE N-terminal domain-like"/>
    <property type="match status" value="1"/>
</dbReference>
<reference evidence="4 5" key="1">
    <citation type="submission" date="2018-04" db="EMBL/GenBank/DDBJ databases">
        <title>Pelagivirga bohaiensis gen. nov., sp. nov., a bacterium isolated from the Bohai Sea.</title>
        <authorList>
            <person name="Ji X."/>
        </authorList>
    </citation>
    <scope>NUCLEOTIDE SEQUENCE [LARGE SCALE GENOMIC DNA]</scope>
    <source>
        <strain evidence="4 5">BH-SD19</strain>
    </source>
</reference>
<dbReference type="EMBL" id="QCYH01000007">
    <property type="protein sequence ID" value="PVA09662.1"/>
    <property type="molecule type" value="Genomic_DNA"/>
</dbReference>